<evidence type="ECO:0000313" key="2">
    <source>
        <dbReference type="EMBL" id="SGY93938.1"/>
    </source>
</evidence>
<dbReference type="EMBL" id="FPLJ01000060">
    <property type="protein sequence ID" value="SGY93938.1"/>
    <property type="molecule type" value="Genomic_DNA"/>
</dbReference>
<accession>A0ABY1HHK4</accession>
<evidence type="ECO:0000256" key="1">
    <source>
        <dbReference type="SAM" id="MobiDB-lite"/>
    </source>
</evidence>
<sequence length="136" mass="14543">MEASADVLGYIECNTCNDTKAIKQGKGKRSKFVHGRCKCGPDTRTGVAAQNELSAFKPLDIVKAAIAAKQLPPAKPNNEQSKPNTNGINEQSQTESKPNTDMESKPNDEPESETLNLSKCVGLGSVIGLVFGLIIR</sequence>
<evidence type="ECO:0000313" key="3">
    <source>
        <dbReference type="Proteomes" id="UP000182660"/>
    </source>
</evidence>
<dbReference type="RefSeq" id="WP_075472513.1">
    <property type="nucleotide sequence ID" value="NZ_CAWQZC010000153.1"/>
</dbReference>
<organism evidence="2 3">
    <name type="scientific">Moritella viscosa</name>
    <dbReference type="NCBI Taxonomy" id="80854"/>
    <lineage>
        <taxon>Bacteria</taxon>
        <taxon>Pseudomonadati</taxon>
        <taxon>Pseudomonadota</taxon>
        <taxon>Gammaproteobacteria</taxon>
        <taxon>Alteromonadales</taxon>
        <taxon>Moritellaceae</taxon>
        <taxon>Moritella</taxon>
    </lineage>
</organism>
<reference evidence="2 3" key="1">
    <citation type="submission" date="2016-11" db="EMBL/GenBank/DDBJ databases">
        <authorList>
            <person name="Klemetsen T."/>
        </authorList>
    </citation>
    <scope>NUCLEOTIDE SEQUENCE [LARGE SCALE GENOMIC DNA]</scope>
    <source>
        <strain evidence="2">MT 2528</strain>
    </source>
</reference>
<gene>
    <name evidence="2" type="ORF">MT2528_2672</name>
</gene>
<dbReference type="GeneID" id="61296508"/>
<feature type="compositionally biased region" description="Polar residues" evidence="1">
    <location>
        <begin position="77"/>
        <end position="97"/>
    </location>
</feature>
<protein>
    <submittedName>
        <fullName evidence="2">Uncharacterized protein</fullName>
    </submittedName>
</protein>
<proteinExistence type="predicted"/>
<feature type="compositionally biased region" description="Basic and acidic residues" evidence="1">
    <location>
        <begin position="98"/>
        <end position="108"/>
    </location>
</feature>
<keyword evidence="3" id="KW-1185">Reference proteome</keyword>
<feature type="region of interest" description="Disordered" evidence="1">
    <location>
        <begin position="70"/>
        <end position="114"/>
    </location>
</feature>
<comment type="caution">
    <text evidence="2">The sequence shown here is derived from an EMBL/GenBank/DDBJ whole genome shotgun (WGS) entry which is preliminary data.</text>
</comment>
<dbReference type="Proteomes" id="UP000182660">
    <property type="component" value="Unassembled WGS sequence"/>
</dbReference>
<name>A0ABY1HHK4_9GAMM</name>